<sequence>MNGLLSSKGERVTYENGKNSGEFTITWSCSAGGYVDRFTTVCPSRGDGLPGVHTRKTKLRHGYLFFKTFCEYESHYAFATRKHNDLVNLNGVYLVRLPALKLTYWAPTTEQADILLIATGEYTPSDY</sequence>
<name>A0ABR3GPV8_9PEZI</name>
<protein>
    <submittedName>
        <fullName evidence="1">Uncharacterized protein</fullName>
    </submittedName>
</protein>
<gene>
    <name evidence="1" type="ORF">Q9L58_003134</name>
</gene>
<evidence type="ECO:0000313" key="1">
    <source>
        <dbReference type="EMBL" id="KAL0637908.1"/>
    </source>
</evidence>
<dbReference type="EMBL" id="JBBBZM010000029">
    <property type="protein sequence ID" value="KAL0637908.1"/>
    <property type="molecule type" value="Genomic_DNA"/>
</dbReference>
<organism evidence="1 2">
    <name type="scientific">Discina gigas</name>
    <dbReference type="NCBI Taxonomy" id="1032678"/>
    <lineage>
        <taxon>Eukaryota</taxon>
        <taxon>Fungi</taxon>
        <taxon>Dikarya</taxon>
        <taxon>Ascomycota</taxon>
        <taxon>Pezizomycotina</taxon>
        <taxon>Pezizomycetes</taxon>
        <taxon>Pezizales</taxon>
        <taxon>Discinaceae</taxon>
        <taxon>Discina</taxon>
    </lineage>
</organism>
<comment type="caution">
    <text evidence="1">The sequence shown here is derived from an EMBL/GenBank/DDBJ whole genome shotgun (WGS) entry which is preliminary data.</text>
</comment>
<evidence type="ECO:0000313" key="2">
    <source>
        <dbReference type="Proteomes" id="UP001447188"/>
    </source>
</evidence>
<proteinExistence type="predicted"/>
<reference evidence="1 2" key="1">
    <citation type="submission" date="2024-02" db="EMBL/GenBank/DDBJ databases">
        <title>Discinaceae phylogenomics.</title>
        <authorList>
            <person name="Dirks A.C."/>
            <person name="James T.Y."/>
        </authorList>
    </citation>
    <scope>NUCLEOTIDE SEQUENCE [LARGE SCALE GENOMIC DNA]</scope>
    <source>
        <strain evidence="1 2">ACD0624</strain>
    </source>
</reference>
<accession>A0ABR3GPV8</accession>
<keyword evidence="2" id="KW-1185">Reference proteome</keyword>
<dbReference type="Proteomes" id="UP001447188">
    <property type="component" value="Unassembled WGS sequence"/>
</dbReference>